<evidence type="ECO:0000313" key="2">
    <source>
        <dbReference type="EMBL" id="CAI9936677.1"/>
    </source>
</evidence>
<gene>
    <name evidence="2" type="ORF">HINF_LOCUS24322</name>
    <name evidence="3" type="ORF">HINF_LOCUS64032</name>
</gene>
<keyword evidence="1" id="KW-0472">Membrane</keyword>
<dbReference type="Proteomes" id="UP001642409">
    <property type="component" value="Unassembled WGS sequence"/>
</dbReference>
<keyword evidence="1" id="KW-0812">Transmembrane</keyword>
<protein>
    <submittedName>
        <fullName evidence="2">Uncharacterized protein</fullName>
    </submittedName>
</protein>
<dbReference type="AlphaFoldDB" id="A0AA86PJA2"/>
<reference evidence="3 4" key="2">
    <citation type="submission" date="2024-07" db="EMBL/GenBank/DDBJ databases">
        <authorList>
            <person name="Akdeniz Z."/>
        </authorList>
    </citation>
    <scope>NUCLEOTIDE SEQUENCE [LARGE SCALE GENOMIC DNA]</scope>
</reference>
<dbReference type="EMBL" id="CATOUU010000639">
    <property type="protein sequence ID" value="CAI9936677.1"/>
    <property type="molecule type" value="Genomic_DNA"/>
</dbReference>
<sequence>MLFITLIKCSAIECFLPTQKIVGYYSTLTLQLVLQPQQKLSKQCDSFSQNPAHAQLNFPITGLQPMSDTFTLDLGQSEVRITFKLANAAQFNSLLAEKKATFTIWYLGSLQTDSVVQLITMMTLDSTACWESPVFKYDIKEKFFNISIVPLTCNIDSSVTIEMQYQDTQGDWQVVKILPAPDHPDGYVSSTAYVHQSVKFFSQHYTDYTLPADKAQVDSFFTQFIQDRDVKLKLVVHTVIDSINQMYSVDVYEKLGQQSNCFTSFPVYLEELHATVNMHAAMVSACSFTGSEQVNLTLVLLGTDTVQMSKVIEASVFQHMETVTFTLDKEWPLNRSVIKSQFYIQFIASNIPVQEMSYFSEVLRSCIDHTFLRFYYSEICLTQFVVQNDFCINHAQSSHNSELLLHIFPEETTYFWFEFTLPASKDNKTINFCVSNINESVKFIDNKKTGSFKSRSKQYIIQDQKLTDEESAKMFMNDNENYFIVNAVMEQSGDQMQFVAVIGALLAVVVGVVLSVIWVRQK</sequence>
<keyword evidence="1" id="KW-1133">Transmembrane helix</keyword>
<keyword evidence="4" id="KW-1185">Reference proteome</keyword>
<feature type="transmembrane region" description="Helical" evidence="1">
    <location>
        <begin position="498"/>
        <end position="519"/>
    </location>
</feature>
<name>A0AA86PJA2_9EUKA</name>
<comment type="caution">
    <text evidence="2">The sequence shown here is derived from an EMBL/GenBank/DDBJ whole genome shotgun (WGS) entry which is preliminary data.</text>
</comment>
<reference evidence="2" key="1">
    <citation type="submission" date="2023-06" db="EMBL/GenBank/DDBJ databases">
        <authorList>
            <person name="Kurt Z."/>
        </authorList>
    </citation>
    <scope>NUCLEOTIDE SEQUENCE</scope>
</reference>
<proteinExistence type="predicted"/>
<accession>A0AA86PJA2</accession>
<evidence type="ECO:0000313" key="3">
    <source>
        <dbReference type="EMBL" id="CAL6088241.1"/>
    </source>
</evidence>
<dbReference type="EMBL" id="CAXDID020000406">
    <property type="protein sequence ID" value="CAL6088241.1"/>
    <property type="molecule type" value="Genomic_DNA"/>
</dbReference>
<organism evidence="2">
    <name type="scientific">Hexamita inflata</name>
    <dbReference type="NCBI Taxonomy" id="28002"/>
    <lineage>
        <taxon>Eukaryota</taxon>
        <taxon>Metamonada</taxon>
        <taxon>Diplomonadida</taxon>
        <taxon>Hexamitidae</taxon>
        <taxon>Hexamitinae</taxon>
        <taxon>Hexamita</taxon>
    </lineage>
</organism>
<evidence type="ECO:0000313" key="4">
    <source>
        <dbReference type="Proteomes" id="UP001642409"/>
    </source>
</evidence>
<evidence type="ECO:0000256" key="1">
    <source>
        <dbReference type="SAM" id="Phobius"/>
    </source>
</evidence>